<dbReference type="EMBL" id="NTKD01000028">
    <property type="protein sequence ID" value="PDH39186.1"/>
    <property type="molecule type" value="Genomic_DNA"/>
</dbReference>
<dbReference type="SMART" id="SM00829">
    <property type="entry name" value="PKS_ER"/>
    <property type="match status" value="1"/>
</dbReference>
<dbReference type="Pfam" id="PF00107">
    <property type="entry name" value="ADH_zinc_N"/>
    <property type="match status" value="1"/>
</dbReference>
<dbReference type="InterPro" id="IPR011032">
    <property type="entry name" value="GroES-like_sf"/>
</dbReference>
<dbReference type="SUPFAM" id="SSF50129">
    <property type="entry name" value="GroES-like"/>
    <property type="match status" value="1"/>
</dbReference>
<dbReference type="InterPro" id="IPR020843">
    <property type="entry name" value="ER"/>
</dbReference>
<dbReference type="InterPro" id="IPR051397">
    <property type="entry name" value="Zn-ADH-like_protein"/>
</dbReference>
<dbReference type="CDD" id="cd08241">
    <property type="entry name" value="QOR1"/>
    <property type="match status" value="1"/>
</dbReference>
<comment type="caution">
    <text evidence="2">The sequence shown here is derived from an EMBL/GenBank/DDBJ whole genome shotgun (WGS) entry which is preliminary data.</text>
</comment>
<dbReference type="PANTHER" id="PTHR43677">
    <property type="entry name" value="SHORT-CHAIN DEHYDROGENASE/REDUCTASE"/>
    <property type="match status" value="1"/>
</dbReference>
<dbReference type="Gene3D" id="3.40.50.720">
    <property type="entry name" value="NAD(P)-binding Rossmann-like Domain"/>
    <property type="match status" value="1"/>
</dbReference>
<reference evidence="2 3" key="1">
    <citation type="submission" date="2017-08" db="EMBL/GenBank/DDBJ databases">
        <title>Fine stratification of microbial communities through a metagenomic profile of the photic zone.</title>
        <authorList>
            <person name="Haro-Moreno J.M."/>
            <person name="Lopez-Perez M."/>
            <person name="De La Torre J."/>
            <person name="Picazo A."/>
            <person name="Camacho A."/>
            <person name="Rodriguez-Valera F."/>
        </authorList>
    </citation>
    <scope>NUCLEOTIDE SEQUENCE [LARGE SCALE GENOMIC DNA]</scope>
    <source>
        <strain evidence="2">MED-G24</strain>
    </source>
</reference>
<dbReference type="AlphaFoldDB" id="A0A2A5WSS6"/>
<sequence length="319" mass="33807">MKAVFCEEFGNHKDLVVRDIEPPAAPGKGEITVDVAVRSIQFSDIVRIQGNYQDNRKPPFIMGGDGVGVVSAVGEGSHVSIGDIVLTGAGCIEQVTVPEASVLVLPAGIDMAAASSFRAGYTTALHGLQLSRIQPGETLLVHGAAGGMGLAAVDIGKLLGARVITTASSDDKLAILPSLGADHTINYSDGFRDEVKALTDGRGADVIFDPVGGDVFDESMRCIAPFGRILIVGFTSGRPALAKTNHLLVKDAQLIGYTMGGLMRHDPRKHETNVATLLDWLAHNRISPYISHRFSLEETVDAYDVLVERKVVGKAVITN</sequence>
<proteinExistence type="predicted"/>
<dbReference type="SUPFAM" id="SSF51735">
    <property type="entry name" value="NAD(P)-binding Rossmann-fold domains"/>
    <property type="match status" value="1"/>
</dbReference>
<gene>
    <name evidence="2" type="ORF">CNE99_06025</name>
</gene>
<organism evidence="2 3">
    <name type="scientific">OM182 bacterium MED-G24</name>
    <dbReference type="NCBI Taxonomy" id="1986255"/>
    <lineage>
        <taxon>Bacteria</taxon>
        <taxon>Pseudomonadati</taxon>
        <taxon>Pseudomonadota</taxon>
        <taxon>Gammaproteobacteria</taxon>
        <taxon>OMG group</taxon>
        <taxon>OM182 clade</taxon>
    </lineage>
</organism>
<dbReference type="Pfam" id="PF08240">
    <property type="entry name" value="ADH_N"/>
    <property type="match status" value="1"/>
</dbReference>
<protein>
    <submittedName>
        <fullName evidence="2">NADPH:quinone oxidoreductase</fullName>
    </submittedName>
</protein>
<evidence type="ECO:0000313" key="3">
    <source>
        <dbReference type="Proteomes" id="UP000219327"/>
    </source>
</evidence>
<dbReference type="InterPro" id="IPR013149">
    <property type="entry name" value="ADH-like_C"/>
</dbReference>
<name>A0A2A5WSS6_9GAMM</name>
<dbReference type="Proteomes" id="UP000219327">
    <property type="component" value="Unassembled WGS sequence"/>
</dbReference>
<accession>A0A2A5WSS6</accession>
<dbReference type="InterPro" id="IPR013154">
    <property type="entry name" value="ADH-like_N"/>
</dbReference>
<dbReference type="GO" id="GO:0016491">
    <property type="term" value="F:oxidoreductase activity"/>
    <property type="evidence" value="ECO:0007669"/>
    <property type="project" value="InterPro"/>
</dbReference>
<dbReference type="InterPro" id="IPR036291">
    <property type="entry name" value="NAD(P)-bd_dom_sf"/>
</dbReference>
<evidence type="ECO:0000313" key="2">
    <source>
        <dbReference type="EMBL" id="PDH39186.1"/>
    </source>
</evidence>
<dbReference type="Gene3D" id="3.90.180.10">
    <property type="entry name" value="Medium-chain alcohol dehydrogenases, catalytic domain"/>
    <property type="match status" value="1"/>
</dbReference>
<feature type="domain" description="Enoyl reductase (ER)" evidence="1">
    <location>
        <begin position="10"/>
        <end position="317"/>
    </location>
</feature>
<evidence type="ECO:0000259" key="1">
    <source>
        <dbReference type="SMART" id="SM00829"/>
    </source>
</evidence>
<dbReference type="PANTHER" id="PTHR43677:SF4">
    <property type="entry name" value="QUINONE OXIDOREDUCTASE-LIKE PROTEIN 2"/>
    <property type="match status" value="1"/>
</dbReference>